<dbReference type="OrthoDB" id="3671334at2759"/>
<evidence type="ECO:0000259" key="1">
    <source>
        <dbReference type="PROSITE" id="PS50181"/>
    </source>
</evidence>
<name>A0A6A7BF32_9PLEO</name>
<dbReference type="Proteomes" id="UP000799423">
    <property type="component" value="Unassembled WGS sequence"/>
</dbReference>
<accession>A0A6A7BF32</accession>
<dbReference type="InterPro" id="IPR001810">
    <property type="entry name" value="F-box_dom"/>
</dbReference>
<evidence type="ECO:0000313" key="2">
    <source>
        <dbReference type="EMBL" id="KAF2854020.1"/>
    </source>
</evidence>
<dbReference type="EMBL" id="MU006293">
    <property type="protein sequence ID" value="KAF2854020.1"/>
    <property type="molecule type" value="Genomic_DNA"/>
</dbReference>
<dbReference type="AlphaFoldDB" id="A0A6A7BF32"/>
<evidence type="ECO:0000313" key="3">
    <source>
        <dbReference type="Proteomes" id="UP000799423"/>
    </source>
</evidence>
<feature type="domain" description="F-box" evidence="1">
    <location>
        <begin position="1"/>
        <end position="53"/>
    </location>
</feature>
<keyword evidence="3" id="KW-1185">Reference proteome</keyword>
<protein>
    <recommendedName>
        <fullName evidence="1">F-box domain-containing protein</fullName>
    </recommendedName>
</protein>
<sequence length="206" mass="22928">MYLLDLPPEIFENIIHELVSAGILAALRLCTVCRTFADGIAHDVLANRKIAEFGSSTISPFLARHLATFLSNKAKCPLDADSTLLHKINEMGRFLVDNLKLEDGLRTEKMMMTLRHKIANRTGKRATLMLLQGVWPLTNGSLQDLMQPLTPLQKICVAIAVDAQELVPRLLRRSRGSLVDDDFLSSPVELAVADGSRKCYRLSWTS</sequence>
<reference evidence="2" key="1">
    <citation type="submission" date="2020-01" db="EMBL/GenBank/DDBJ databases">
        <authorList>
            <consortium name="DOE Joint Genome Institute"/>
            <person name="Haridas S."/>
            <person name="Albert R."/>
            <person name="Binder M."/>
            <person name="Bloem J."/>
            <person name="Labutti K."/>
            <person name="Salamov A."/>
            <person name="Andreopoulos B."/>
            <person name="Baker S.E."/>
            <person name="Barry K."/>
            <person name="Bills G."/>
            <person name="Bluhm B.H."/>
            <person name="Cannon C."/>
            <person name="Castanera R."/>
            <person name="Culley D.E."/>
            <person name="Daum C."/>
            <person name="Ezra D."/>
            <person name="Gonzalez J.B."/>
            <person name="Henrissat B."/>
            <person name="Kuo A."/>
            <person name="Liang C."/>
            <person name="Lipzen A."/>
            <person name="Lutzoni F."/>
            <person name="Magnuson J."/>
            <person name="Mondo S."/>
            <person name="Nolan M."/>
            <person name="Ohm R."/>
            <person name="Pangilinan J."/>
            <person name="Park H.-J."/>
            <person name="Ramirez L."/>
            <person name="Alfaro M."/>
            <person name="Sun H."/>
            <person name="Tritt A."/>
            <person name="Yoshinaga Y."/>
            <person name="Zwiers L.-H."/>
            <person name="Turgeon B.G."/>
            <person name="Goodwin S.B."/>
            <person name="Spatafora J.W."/>
            <person name="Crous P.W."/>
            <person name="Grigoriev I.V."/>
        </authorList>
    </citation>
    <scope>NUCLEOTIDE SEQUENCE</scope>
    <source>
        <strain evidence="2">IPT5</strain>
    </source>
</reference>
<organism evidence="2 3">
    <name type="scientific">Plenodomus tracheiphilus IPT5</name>
    <dbReference type="NCBI Taxonomy" id="1408161"/>
    <lineage>
        <taxon>Eukaryota</taxon>
        <taxon>Fungi</taxon>
        <taxon>Dikarya</taxon>
        <taxon>Ascomycota</taxon>
        <taxon>Pezizomycotina</taxon>
        <taxon>Dothideomycetes</taxon>
        <taxon>Pleosporomycetidae</taxon>
        <taxon>Pleosporales</taxon>
        <taxon>Pleosporineae</taxon>
        <taxon>Leptosphaeriaceae</taxon>
        <taxon>Plenodomus</taxon>
    </lineage>
</organism>
<proteinExistence type="predicted"/>
<dbReference type="PROSITE" id="PS50181">
    <property type="entry name" value="FBOX"/>
    <property type="match status" value="1"/>
</dbReference>
<gene>
    <name evidence="2" type="ORF">T440DRAFT_514766</name>
</gene>